<dbReference type="OrthoDB" id="1929779at2759"/>
<dbReference type="EMBL" id="JABFUD020000016">
    <property type="protein sequence ID" value="KAI5068400.1"/>
    <property type="molecule type" value="Genomic_DNA"/>
</dbReference>
<feature type="compositionally biased region" description="Polar residues" evidence="1">
    <location>
        <begin position="248"/>
        <end position="265"/>
    </location>
</feature>
<keyword evidence="3" id="KW-1185">Reference proteome</keyword>
<feature type="compositionally biased region" description="Polar residues" evidence="1">
    <location>
        <begin position="336"/>
        <end position="347"/>
    </location>
</feature>
<evidence type="ECO:0000313" key="3">
    <source>
        <dbReference type="Proteomes" id="UP000886520"/>
    </source>
</evidence>
<proteinExistence type="predicted"/>
<feature type="compositionally biased region" description="Basic and acidic residues" evidence="1">
    <location>
        <begin position="348"/>
        <end position="372"/>
    </location>
</feature>
<reference evidence="2" key="1">
    <citation type="submission" date="2021-01" db="EMBL/GenBank/DDBJ databases">
        <title>Adiantum capillus-veneris genome.</title>
        <authorList>
            <person name="Fang Y."/>
            <person name="Liao Q."/>
        </authorList>
    </citation>
    <scope>NUCLEOTIDE SEQUENCE</scope>
    <source>
        <strain evidence="2">H3</strain>
        <tissue evidence="2">Leaf</tissue>
    </source>
</reference>
<evidence type="ECO:0000313" key="2">
    <source>
        <dbReference type="EMBL" id="KAI5068400.1"/>
    </source>
</evidence>
<feature type="compositionally biased region" description="Low complexity" evidence="1">
    <location>
        <begin position="209"/>
        <end position="221"/>
    </location>
</feature>
<sequence>MWNSDRSMTDVRSHKRSIKFGFARSKHQDFSTNDNGLTLFHGLRNNSDRKTFNLRPSDIDESLSSELGQLSGLHNVSLATPPWSRNEQLLAMGAEKNEYNWLITPPATPLFPSLDKDSPPVAHTPKRVFHPTRTIRKVLKVPRPARSEKGAPHVTPLGIAACEGGDKRKLALGKSASFTSRHATSGKMASSGGSHIQSMRPPMLSTSAHRSFSTVRHSSSSKPQERGAYLKPFMGWDNFDDGSLTEVPSNLRTTIPERPTSSRGSTLRARQLGAASVVKRSNSVPMDGEKAQCRQGSSSNRSCSSAKQEYSDRFARMEFVIHPADKDTKTKGRYQRNASQHINTNPKLQKEVRDCVDDNGERSSEDAAKVSDAESDTSEEACVDILEDLSTQHFSESQLQNCGLAGLHASFAPTEKSSTEFINSGSQQGKWPCHQLLASTTKSQKSGDRENFLELRKTNRRPGTIDGGIGDRKVNDPHGFNDDAMALEEPDVQVKKVISMLKIDAAEVTDLQQSGDQDKLSHDAAEETLTPFHENRQQSRNVNMQSTQLEPQQNGSARYSGVPKFDKANESFDAAIGEEDIHDHNLAESPQIDNLAQNSLHFDENAIAIKSEMPWQMPNPIHGMTRSNDEQPTNLKQQEKDPAKPLLLKCQCSIM</sequence>
<dbReference type="AlphaFoldDB" id="A0A9D4UIE0"/>
<accession>A0A9D4UIE0</accession>
<feature type="region of interest" description="Disordered" evidence="1">
    <location>
        <begin position="529"/>
        <end position="558"/>
    </location>
</feature>
<protein>
    <submittedName>
        <fullName evidence="2">Uncharacterized protein</fullName>
    </submittedName>
</protein>
<feature type="region of interest" description="Disordered" evidence="1">
    <location>
        <begin position="323"/>
        <end position="377"/>
    </location>
</feature>
<dbReference type="PANTHER" id="PTHR31949:SF2">
    <property type="entry name" value="OS05G0480600 PROTEIN"/>
    <property type="match status" value="1"/>
</dbReference>
<organism evidence="2 3">
    <name type="scientific">Adiantum capillus-veneris</name>
    <name type="common">Maidenhair fern</name>
    <dbReference type="NCBI Taxonomy" id="13818"/>
    <lineage>
        <taxon>Eukaryota</taxon>
        <taxon>Viridiplantae</taxon>
        <taxon>Streptophyta</taxon>
        <taxon>Embryophyta</taxon>
        <taxon>Tracheophyta</taxon>
        <taxon>Polypodiopsida</taxon>
        <taxon>Polypodiidae</taxon>
        <taxon>Polypodiales</taxon>
        <taxon>Pteridineae</taxon>
        <taxon>Pteridaceae</taxon>
        <taxon>Vittarioideae</taxon>
        <taxon>Adiantum</taxon>
    </lineage>
</organism>
<feature type="region of interest" description="Disordered" evidence="1">
    <location>
        <begin position="248"/>
        <end position="307"/>
    </location>
</feature>
<name>A0A9D4UIE0_ADICA</name>
<feature type="region of interest" description="Disordered" evidence="1">
    <location>
        <begin position="178"/>
        <end position="227"/>
    </location>
</feature>
<dbReference type="PANTHER" id="PTHR31949">
    <property type="entry name" value="GASTRIC MUCIN-LIKE PROTEIN"/>
    <property type="match status" value="1"/>
</dbReference>
<dbReference type="GO" id="GO:0055028">
    <property type="term" value="C:cortical microtubule"/>
    <property type="evidence" value="ECO:0007669"/>
    <property type="project" value="TreeGrafter"/>
</dbReference>
<feature type="compositionally biased region" description="Polar residues" evidence="1">
    <location>
        <begin position="178"/>
        <end position="197"/>
    </location>
</feature>
<feature type="compositionally biased region" description="Polar residues" evidence="1">
    <location>
        <begin position="538"/>
        <end position="557"/>
    </location>
</feature>
<gene>
    <name evidence="2" type="ORF">GOP47_0016745</name>
</gene>
<dbReference type="GO" id="GO:0043622">
    <property type="term" value="P:cortical microtubule organization"/>
    <property type="evidence" value="ECO:0007669"/>
    <property type="project" value="TreeGrafter"/>
</dbReference>
<dbReference type="Proteomes" id="UP000886520">
    <property type="component" value="Chromosome 16"/>
</dbReference>
<evidence type="ECO:0000256" key="1">
    <source>
        <dbReference type="SAM" id="MobiDB-lite"/>
    </source>
</evidence>
<comment type="caution">
    <text evidence="2">The sequence shown here is derived from an EMBL/GenBank/DDBJ whole genome shotgun (WGS) entry which is preliminary data.</text>
</comment>
<feature type="region of interest" description="Disordered" evidence="1">
    <location>
        <begin position="621"/>
        <end position="642"/>
    </location>
</feature>